<dbReference type="Pfam" id="PF00096">
    <property type="entry name" value="zf-C2H2"/>
    <property type="match status" value="2"/>
</dbReference>
<feature type="domain" description="C2H2-type" evidence="7">
    <location>
        <begin position="104"/>
        <end position="131"/>
    </location>
</feature>
<dbReference type="EMBL" id="SJOL01003155">
    <property type="protein sequence ID" value="TGZ72948.1"/>
    <property type="molecule type" value="Genomic_DNA"/>
</dbReference>
<keyword evidence="1" id="KW-0479">Metal-binding</keyword>
<dbReference type="GO" id="GO:0008270">
    <property type="term" value="F:zinc ion binding"/>
    <property type="evidence" value="ECO:0007669"/>
    <property type="project" value="UniProtKB-KW"/>
</dbReference>
<protein>
    <recommendedName>
        <fullName evidence="7">C2H2-type domain-containing protein</fullName>
    </recommendedName>
</protein>
<dbReference type="Gene3D" id="3.30.160.60">
    <property type="entry name" value="Classic Zinc Finger"/>
    <property type="match status" value="3"/>
</dbReference>
<feature type="domain" description="C2H2-type" evidence="7">
    <location>
        <begin position="224"/>
        <end position="252"/>
    </location>
</feature>
<keyword evidence="4" id="KW-0862">Zinc</keyword>
<keyword evidence="9" id="KW-1185">Reference proteome</keyword>
<evidence type="ECO:0000259" key="7">
    <source>
        <dbReference type="PROSITE" id="PS50157"/>
    </source>
</evidence>
<organism evidence="8 9">
    <name type="scientific">Opisthorchis felineus</name>
    <dbReference type="NCBI Taxonomy" id="147828"/>
    <lineage>
        <taxon>Eukaryota</taxon>
        <taxon>Metazoa</taxon>
        <taxon>Spiralia</taxon>
        <taxon>Lophotrochozoa</taxon>
        <taxon>Platyhelminthes</taxon>
        <taxon>Trematoda</taxon>
        <taxon>Digenea</taxon>
        <taxon>Opisthorchiida</taxon>
        <taxon>Opisthorchiata</taxon>
        <taxon>Opisthorchiidae</taxon>
        <taxon>Opisthorchis</taxon>
    </lineage>
</organism>
<dbReference type="InterPro" id="IPR013087">
    <property type="entry name" value="Znf_C2H2_type"/>
</dbReference>
<evidence type="ECO:0000313" key="9">
    <source>
        <dbReference type="Proteomes" id="UP000308267"/>
    </source>
</evidence>
<feature type="domain" description="C2H2-type" evidence="7">
    <location>
        <begin position="137"/>
        <end position="160"/>
    </location>
</feature>
<evidence type="ECO:0000256" key="1">
    <source>
        <dbReference type="ARBA" id="ARBA00022723"/>
    </source>
</evidence>
<dbReference type="OrthoDB" id="6591996at2759"/>
<reference evidence="8 9" key="1">
    <citation type="journal article" date="2019" name="BMC Genomics">
        <title>New insights from Opisthorchis felineus genome: update on genomics of the epidemiologically important liver flukes.</title>
        <authorList>
            <person name="Ershov N.I."/>
            <person name="Mordvinov V.A."/>
            <person name="Prokhortchouk E.B."/>
            <person name="Pakharukova M.Y."/>
            <person name="Gunbin K.V."/>
            <person name="Ustyantsev K."/>
            <person name="Genaev M.A."/>
            <person name="Blinov A.G."/>
            <person name="Mazur A."/>
            <person name="Boulygina E."/>
            <person name="Tsygankova S."/>
            <person name="Khrameeva E."/>
            <person name="Chekanov N."/>
            <person name="Fan G."/>
            <person name="Xiao A."/>
            <person name="Zhang H."/>
            <person name="Xu X."/>
            <person name="Yang H."/>
            <person name="Solovyev V."/>
            <person name="Lee S.M."/>
            <person name="Liu X."/>
            <person name="Afonnikov D.A."/>
            <person name="Skryabin K.G."/>
        </authorList>
    </citation>
    <scope>NUCLEOTIDE SEQUENCE [LARGE SCALE GENOMIC DNA]</scope>
    <source>
        <strain evidence="8">AK-0245</strain>
        <tissue evidence="8">Whole organism</tissue>
    </source>
</reference>
<dbReference type="PROSITE" id="PS00028">
    <property type="entry name" value="ZINC_FINGER_C2H2_1"/>
    <property type="match status" value="6"/>
</dbReference>
<feature type="domain" description="C2H2-type" evidence="7">
    <location>
        <begin position="165"/>
        <end position="188"/>
    </location>
</feature>
<gene>
    <name evidence="8" type="ORF">CRM22_001789</name>
</gene>
<dbReference type="STRING" id="147828.A0A4S2MEZ0"/>
<feature type="signal peptide" evidence="6">
    <location>
        <begin position="1"/>
        <end position="24"/>
    </location>
</feature>
<evidence type="ECO:0000256" key="5">
    <source>
        <dbReference type="PROSITE-ProRule" id="PRU00042"/>
    </source>
</evidence>
<evidence type="ECO:0000256" key="4">
    <source>
        <dbReference type="ARBA" id="ARBA00022833"/>
    </source>
</evidence>
<proteinExistence type="predicted"/>
<dbReference type="InterPro" id="IPR036236">
    <property type="entry name" value="Znf_C2H2_sf"/>
</dbReference>
<evidence type="ECO:0000256" key="2">
    <source>
        <dbReference type="ARBA" id="ARBA00022737"/>
    </source>
</evidence>
<dbReference type="AlphaFoldDB" id="A0A4S2MEZ0"/>
<evidence type="ECO:0000256" key="6">
    <source>
        <dbReference type="SAM" id="SignalP"/>
    </source>
</evidence>
<evidence type="ECO:0000256" key="3">
    <source>
        <dbReference type="ARBA" id="ARBA00022771"/>
    </source>
</evidence>
<name>A0A4S2MEZ0_OPIFE</name>
<evidence type="ECO:0000313" key="8">
    <source>
        <dbReference type="EMBL" id="TGZ72948.1"/>
    </source>
</evidence>
<sequence>MANSLLTKYTIFIIFSFAILNGKADELLGTLDKLFNYYVPSDDAFVPIRKPTNFAAKLKTNENMTNSCRPGIKFDTCNLRRTTHLSDLTNNPRTAVPDAKRSNFQCATCGYQFEFSNELRLHASRHSLSNVRSSRLYKCTICGKQYAFPSELKVHMFRHSEFPAFLCEYCGRRFKHSRNLKEHMLKIHLLNSSLSSSLPGQEAFSSLSELRSHKHSRSTRPEGYQCTHCSQRFKTRRALHKHTSTDHYGITAQKVAKHECAVCKQWFTCNRHLKRHSVSHTRQRLFSCTLCNKSYLYATGLQRHRSTAHRDKQVAIRYADGVLTGEGATGS</sequence>
<dbReference type="GO" id="GO:0000977">
    <property type="term" value="F:RNA polymerase II transcription regulatory region sequence-specific DNA binding"/>
    <property type="evidence" value="ECO:0007669"/>
    <property type="project" value="TreeGrafter"/>
</dbReference>
<dbReference type="GO" id="GO:0000981">
    <property type="term" value="F:DNA-binding transcription factor activity, RNA polymerase II-specific"/>
    <property type="evidence" value="ECO:0007669"/>
    <property type="project" value="TreeGrafter"/>
</dbReference>
<keyword evidence="6" id="KW-0732">Signal</keyword>
<keyword evidence="2" id="KW-0677">Repeat</keyword>
<dbReference type="PROSITE" id="PS50157">
    <property type="entry name" value="ZINC_FINGER_C2H2_2"/>
    <property type="match status" value="6"/>
</dbReference>
<dbReference type="Proteomes" id="UP000308267">
    <property type="component" value="Unassembled WGS sequence"/>
</dbReference>
<feature type="chain" id="PRO_5021001021" description="C2H2-type domain-containing protein" evidence="6">
    <location>
        <begin position="25"/>
        <end position="331"/>
    </location>
</feature>
<dbReference type="PANTHER" id="PTHR24379">
    <property type="entry name" value="KRAB AND ZINC FINGER DOMAIN-CONTAINING"/>
    <property type="match status" value="1"/>
</dbReference>
<accession>A0A4S2MEZ0</accession>
<comment type="caution">
    <text evidence="8">The sequence shown here is derived from an EMBL/GenBank/DDBJ whole genome shotgun (WGS) entry which is preliminary data.</text>
</comment>
<feature type="domain" description="C2H2-type" evidence="7">
    <location>
        <begin position="258"/>
        <end position="285"/>
    </location>
</feature>
<dbReference type="SMART" id="SM00355">
    <property type="entry name" value="ZnF_C2H2"/>
    <property type="match status" value="6"/>
</dbReference>
<dbReference type="GO" id="GO:0005634">
    <property type="term" value="C:nucleus"/>
    <property type="evidence" value="ECO:0007669"/>
    <property type="project" value="TreeGrafter"/>
</dbReference>
<keyword evidence="3 5" id="KW-0863">Zinc-finger</keyword>
<dbReference type="SUPFAM" id="SSF57667">
    <property type="entry name" value="beta-beta-alpha zinc fingers"/>
    <property type="match status" value="2"/>
</dbReference>
<feature type="domain" description="C2H2-type" evidence="7">
    <location>
        <begin position="286"/>
        <end position="314"/>
    </location>
</feature>
<dbReference type="PANTHER" id="PTHR24379:SF127">
    <property type="entry name" value="BLOODY FINGERS-RELATED"/>
    <property type="match status" value="1"/>
</dbReference>